<accession>A0AAW0BWC6</accession>
<proteinExistence type="predicted"/>
<protein>
    <recommendedName>
        <fullName evidence="4">BTB/POZ domain-containing protein</fullName>
    </recommendedName>
</protein>
<dbReference type="Proteomes" id="UP001383192">
    <property type="component" value="Unassembled WGS sequence"/>
</dbReference>
<sequence>MYHCPAVTDDRYLDSGSDESTSFTSGSPCGSAPDTIAEPTMSLSHTFTAADSDQRRPPADTAFITGDLTVFYVDEATLIEASNNGFGGVLPLEQKNATQRVVPLSELTSYELHVILQSVYNPILDDFIWKSPICHSTLQIVVQGIDLMPHYGINPRTCIKQYSHLSKYLLTCSPIYPLDIYALAAYHDMEDIAIAASSHMLMLDPSIIDATTVSRIGPSYFRRLNDLHQTRKSILTQLLMTEPALHNLTKRCTFQDQQALRDGWNRGIVKIMKDMKAGVPTSLIRQQILEETTDIHCKDCIKARNARLDAVCTEWSITSVSAFAMMVESLN</sequence>
<evidence type="ECO:0008006" key="4">
    <source>
        <dbReference type="Google" id="ProtNLM"/>
    </source>
</evidence>
<gene>
    <name evidence="2" type="ORF">VNI00_013554</name>
</gene>
<comment type="caution">
    <text evidence="2">The sequence shown here is derived from an EMBL/GenBank/DDBJ whole genome shotgun (WGS) entry which is preliminary data.</text>
</comment>
<evidence type="ECO:0000313" key="2">
    <source>
        <dbReference type="EMBL" id="KAK7031299.1"/>
    </source>
</evidence>
<feature type="compositionally biased region" description="Polar residues" evidence="1">
    <location>
        <begin position="18"/>
        <end position="28"/>
    </location>
</feature>
<reference evidence="2 3" key="1">
    <citation type="submission" date="2024-01" db="EMBL/GenBank/DDBJ databases">
        <title>A draft genome for a cacao thread blight-causing isolate of Paramarasmius palmivorus.</title>
        <authorList>
            <person name="Baruah I.K."/>
            <person name="Bukari Y."/>
            <person name="Amoako-Attah I."/>
            <person name="Meinhardt L.W."/>
            <person name="Bailey B.A."/>
            <person name="Cohen S.P."/>
        </authorList>
    </citation>
    <scope>NUCLEOTIDE SEQUENCE [LARGE SCALE GENOMIC DNA]</scope>
    <source>
        <strain evidence="2 3">GH-12</strain>
    </source>
</reference>
<name>A0AAW0BWC6_9AGAR</name>
<dbReference type="EMBL" id="JAYKXP010000069">
    <property type="protein sequence ID" value="KAK7031299.1"/>
    <property type="molecule type" value="Genomic_DNA"/>
</dbReference>
<organism evidence="2 3">
    <name type="scientific">Paramarasmius palmivorus</name>
    <dbReference type="NCBI Taxonomy" id="297713"/>
    <lineage>
        <taxon>Eukaryota</taxon>
        <taxon>Fungi</taxon>
        <taxon>Dikarya</taxon>
        <taxon>Basidiomycota</taxon>
        <taxon>Agaricomycotina</taxon>
        <taxon>Agaricomycetes</taxon>
        <taxon>Agaricomycetidae</taxon>
        <taxon>Agaricales</taxon>
        <taxon>Marasmiineae</taxon>
        <taxon>Marasmiaceae</taxon>
        <taxon>Paramarasmius</taxon>
    </lineage>
</organism>
<dbReference type="AlphaFoldDB" id="A0AAW0BWC6"/>
<evidence type="ECO:0000313" key="3">
    <source>
        <dbReference type="Proteomes" id="UP001383192"/>
    </source>
</evidence>
<evidence type="ECO:0000256" key="1">
    <source>
        <dbReference type="SAM" id="MobiDB-lite"/>
    </source>
</evidence>
<keyword evidence="3" id="KW-1185">Reference proteome</keyword>
<feature type="region of interest" description="Disordered" evidence="1">
    <location>
        <begin position="1"/>
        <end position="32"/>
    </location>
</feature>